<evidence type="ECO:0000313" key="3">
    <source>
        <dbReference type="EMBL" id="KAK7483814.1"/>
    </source>
</evidence>
<sequence length="199" mass="21929">MGGPKLCLLGILLISIFRTPDVRAVTRCDAPAAYRHERAVITCYYETDVGFTKKDFSVYKRDVHDKYIDVLSCSWRTTPPDCKVSDGYIFDGNVTETMILVIPSATEEQEGQYTCQTIPSDPEDLVSCNFTLKRLEVTANMNTEDTPTANNDNGGFALSRLPSVSCVIMRPQSVSDVTAGKQSPVVVTLLGVMTRRTAT</sequence>
<reference evidence="3 4" key="1">
    <citation type="journal article" date="2023" name="Sci. Data">
        <title>Genome assembly of the Korean intertidal mud-creeper Batillaria attramentaria.</title>
        <authorList>
            <person name="Patra A.K."/>
            <person name="Ho P.T."/>
            <person name="Jun S."/>
            <person name="Lee S.J."/>
            <person name="Kim Y."/>
            <person name="Won Y.J."/>
        </authorList>
    </citation>
    <scope>NUCLEOTIDE SEQUENCE [LARGE SCALE GENOMIC DNA]</scope>
    <source>
        <strain evidence="3">Wonlab-2016</strain>
    </source>
</reference>
<keyword evidence="1" id="KW-0732">Signal</keyword>
<evidence type="ECO:0000256" key="1">
    <source>
        <dbReference type="SAM" id="SignalP"/>
    </source>
</evidence>
<gene>
    <name evidence="3" type="ORF">BaRGS_00024922</name>
</gene>
<name>A0ABD0K9S0_9CAEN</name>
<dbReference type="InterPro" id="IPR036179">
    <property type="entry name" value="Ig-like_dom_sf"/>
</dbReference>
<evidence type="ECO:0000259" key="2">
    <source>
        <dbReference type="PROSITE" id="PS50835"/>
    </source>
</evidence>
<dbReference type="SUPFAM" id="SSF48726">
    <property type="entry name" value="Immunoglobulin"/>
    <property type="match status" value="1"/>
</dbReference>
<dbReference type="AlphaFoldDB" id="A0ABD0K9S0"/>
<dbReference type="Proteomes" id="UP001519460">
    <property type="component" value="Unassembled WGS sequence"/>
</dbReference>
<keyword evidence="4" id="KW-1185">Reference proteome</keyword>
<evidence type="ECO:0000313" key="4">
    <source>
        <dbReference type="Proteomes" id="UP001519460"/>
    </source>
</evidence>
<comment type="caution">
    <text evidence="3">The sequence shown here is derived from an EMBL/GenBank/DDBJ whole genome shotgun (WGS) entry which is preliminary data.</text>
</comment>
<feature type="signal peptide" evidence="1">
    <location>
        <begin position="1"/>
        <end position="24"/>
    </location>
</feature>
<dbReference type="InterPro" id="IPR007110">
    <property type="entry name" value="Ig-like_dom"/>
</dbReference>
<protein>
    <recommendedName>
        <fullName evidence="2">Ig-like domain-containing protein</fullName>
    </recommendedName>
</protein>
<dbReference type="EMBL" id="JACVVK020000220">
    <property type="protein sequence ID" value="KAK7483814.1"/>
    <property type="molecule type" value="Genomic_DNA"/>
</dbReference>
<organism evidence="3 4">
    <name type="scientific">Batillaria attramentaria</name>
    <dbReference type="NCBI Taxonomy" id="370345"/>
    <lineage>
        <taxon>Eukaryota</taxon>
        <taxon>Metazoa</taxon>
        <taxon>Spiralia</taxon>
        <taxon>Lophotrochozoa</taxon>
        <taxon>Mollusca</taxon>
        <taxon>Gastropoda</taxon>
        <taxon>Caenogastropoda</taxon>
        <taxon>Sorbeoconcha</taxon>
        <taxon>Cerithioidea</taxon>
        <taxon>Batillariidae</taxon>
        <taxon>Batillaria</taxon>
    </lineage>
</organism>
<feature type="chain" id="PRO_5044845284" description="Ig-like domain-containing protein" evidence="1">
    <location>
        <begin position="25"/>
        <end position="199"/>
    </location>
</feature>
<proteinExistence type="predicted"/>
<accession>A0ABD0K9S0</accession>
<dbReference type="PROSITE" id="PS50835">
    <property type="entry name" value="IG_LIKE"/>
    <property type="match status" value="1"/>
</dbReference>
<feature type="domain" description="Ig-like" evidence="2">
    <location>
        <begin position="20"/>
        <end position="127"/>
    </location>
</feature>